<dbReference type="Gene3D" id="3.40.50.300">
    <property type="entry name" value="P-loop containing nucleotide triphosphate hydrolases"/>
    <property type="match status" value="1"/>
</dbReference>
<name>A0ABQ3NRF6_STRVG</name>
<dbReference type="Pfam" id="PF19975">
    <property type="entry name" value="DO-GTPase1"/>
    <property type="match status" value="1"/>
</dbReference>
<protein>
    <recommendedName>
        <fullName evidence="1">Double-GTPase 1 domain-containing protein</fullName>
    </recommendedName>
</protein>
<dbReference type="RefSeq" id="WP_030651786.1">
    <property type="nucleotide sequence ID" value="NZ_BMRU01000017.1"/>
</dbReference>
<evidence type="ECO:0000259" key="1">
    <source>
        <dbReference type="Pfam" id="PF19975"/>
    </source>
</evidence>
<sequence length="298" mass="33037">MDIVMLGHSAAGKTTYVSLMYAAMRDGIQGFSLRTDDVHVHGALTSAAEAVLRGRYPDMSSRRQVFEFVLQYQGRDVLPFRWRDYRGGALTERQADSPQAGQLQQDLVEAQGIVVFVDAYRLLTDSGSDRYTRRMTVLVQRALEARGDQLTPLVIAFTKSDLLDLDRPGLLERLVEPFDGLIAGVARTQHLRGAVALVACGPEPVNVAVPVLWSLHYGIVGRGLALHSSIEESLASARRAAANDTAWDRISSWWKEESSWAEISARHERAAQAEYERLEPLFEPAERLAGLLDGVLCF</sequence>
<dbReference type="SUPFAM" id="SSF52540">
    <property type="entry name" value="P-loop containing nucleoside triphosphate hydrolases"/>
    <property type="match status" value="1"/>
</dbReference>
<gene>
    <name evidence="2" type="ORF">Scinn_48060</name>
</gene>
<comment type="caution">
    <text evidence="2">The sequence shown here is derived from an EMBL/GenBank/DDBJ whole genome shotgun (WGS) entry which is preliminary data.</text>
</comment>
<organism evidence="2 3">
    <name type="scientific">Streptomyces virginiae</name>
    <name type="common">Streptomyces cinnamonensis</name>
    <dbReference type="NCBI Taxonomy" id="1961"/>
    <lineage>
        <taxon>Bacteria</taxon>
        <taxon>Bacillati</taxon>
        <taxon>Actinomycetota</taxon>
        <taxon>Actinomycetes</taxon>
        <taxon>Kitasatosporales</taxon>
        <taxon>Streptomycetaceae</taxon>
        <taxon>Streptomyces</taxon>
    </lineage>
</organism>
<feature type="domain" description="Double-GTPase 1" evidence="1">
    <location>
        <begin position="4"/>
        <end position="132"/>
    </location>
</feature>
<evidence type="ECO:0000313" key="3">
    <source>
        <dbReference type="Proteomes" id="UP000660554"/>
    </source>
</evidence>
<accession>A0ABQ3NRF6</accession>
<reference evidence="3" key="1">
    <citation type="submission" date="2020-09" db="EMBL/GenBank/DDBJ databases">
        <title>Whole genome shotgun sequence of Streptomyces cinnamonensis NBRC 15873.</title>
        <authorList>
            <person name="Komaki H."/>
            <person name="Tamura T."/>
        </authorList>
    </citation>
    <scope>NUCLEOTIDE SEQUENCE [LARGE SCALE GENOMIC DNA]</scope>
    <source>
        <strain evidence="3">NBRC 15873</strain>
    </source>
</reference>
<evidence type="ECO:0000313" key="2">
    <source>
        <dbReference type="EMBL" id="GHI15343.1"/>
    </source>
</evidence>
<dbReference type="InterPro" id="IPR027417">
    <property type="entry name" value="P-loop_NTPase"/>
</dbReference>
<dbReference type="EMBL" id="BNDV01000010">
    <property type="protein sequence ID" value="GHI15343.1"/>
    <property type="molecule type" value="Genomic_DNA"/>
</dbReference>
<dbReference type="Proteomes" id="UP000660554">
    <property type="component" value="Unassembled WGS sequence"/>
</dbReference>
<proteinExistence type="predicted"/>
<dbReference type="GeneID" id="86958507"/>
<dbReference type="InterPro" id="IPR045530">
    <property type="entry name" value="DO-GTPase1"/>
</dbReference>
<keyword evidence="3" id="KW-1185">Reference proteome</keyword>